<proteinExistence type="inferred from homology"/>
<keyword evidence="2 3" id="KW-0808">Transferase</keyword>
<sequence length="348" mass="39484">MESSSSSMNNCPKSIEEEVYMSGPKSHNKFEELISTLPRGNGLISGLYVYQYEGFWHNSFFLEGLLSAQEHFKPKPNDTILSSVPKSGTTWLKALCFAIVTRSHYDDSTNPLLTTMPHECVFNMEGTLAHDSDLRNDNIPLVSTHVPYTSLPKSIINSSCKIIYICRDPKDAFVSLWHFVRKASPKGVESCCKEPICLEDAFELFCEGISIFGPYWDNVLGYWKASLESPEKILFLKYEDLKNETLFYVKKMAEFMGHPFSVEEEVQGMAQKIVDLCSFENIRNLEVNKNGSVSNHRHALFQNSSYFRKGEVGDWKNYLTPMMASRLDHITEQKLGSSGLTFNVPSNA</sequence>
<evidence type="ECO:0000259" key="4">
    <source>
        <dbReference type="Pfam" id="PF00685"/>
    </source>
</evidence>
<gene>
    <name evidence="5" type="ORF">FSB_LOCUS27003</name>
</gene>
<evidence type="ECO:0000313" key="5">
    <source>
        <dbReference type="EMBL" id="SPC99121.1"/>
    </source>
</evidence>
<evidence type="ECO:0000256" key="3">
    <source>
        <dbReference type="RuleBase" id="RU361155"/>
    </source>
</evidence>
<dbReference type="GO" id="GO:0008146">
    <property type="term" value="F:sulfotransferase activity"/>
    <property type="evidence" value="ECO:0007669"/>
    <property type="project" value="InterPro"/>
</dbReference>
<protein>
    <recommendedName>
        <fullName evidence="3">Sulfotransferase</fullName>
        <ecNumber evidence="3">2.8.2.-</ecNumber>
    </recommendedName>
</protein>
<dbReference type="Gene3D" id="3.40.50.300">
    <property type="entry name" value="P-loop containing nucleotide triphosphate hydrolases"/>
    <property type="match status" value="1"/>
</dbReference>
<dbReference type="SUPFAM" id="SSF52540">
    <property type="entry name" value="P-loop containing nucleoside triphosphate hydrolases"/>
    <property type="match status" value="1"/>
</dbReference>
<comment type="similarity">
    <text evidence="1 3">Belongs to the sulfotransferase 1 family.</text>
</comment>
<evidence type="ECO:0000256" key="2">
    <source>
        <dbReference type="ARBA" id="ARBA00022679"/>
    </source>
</evidence>
<dbReference type="Pfam" id="PF00685">
    <property type="entry name" value="Sulfotransfer_1"/>
    <property type="match status" value="1"/>
</dbReference>
<dbReference type="PANTHER" id="PTHR11783">
    <property type="entry name" value="SULFOTRANSFERASE SULT"/>
    <property type="match status" value="1"/>
</dbReference>
<reference evidence="5" key="1">
    <citation type="submission" date="2018-02" db="EMBL/GenBank/DDBJ databases">
        <authorList>
            <person name="Cohen D.B."/>
            <person name="Kent A.D."/>
        </authorList>
    </citation>
    <scope>NUCLEOTIDE SEQUENCE</scope>
</reference>
<dbReference type="AlphaFoldDB" id="A0A2N9GIJ3"/>
<accession>A0A2N9GIJ3</accession>
<dbReference type="EMBL" id="OIVN01001936">
    <property type="protein sequence ID" value="SPC99121.1"/>
    <property type="molecule type" value="Genomic_DNA"/>
</dbReference>
<evidence type="ECO:0000256" key="1">
    <source>
        <dbReference type="ARBA" id="ARBA00005771"/>
    </source>
</evidence>
<dbReference type="EC" id="2.8.2.-" evidence="3"/>
<organism evidence="5">
    <name type="scientific">Fagus sylvatica</name>
    <name type="common">Beechnut</name>
    <dbReference type="NCBI Taxonomy" id="28930"/>
    <lineage>
        <taxon>Eukaryota</taxon>
        <taxon>Viridiplantae</taxon>
        <taxon>Streptophyta</taxon>
        <taxon>Embryophyta</taxon>
        <taxon>Tracheophyta</taxon>
        <taxon>Spermatophyta</taxon>
        <taxon>Magnoliopsida</taxon>
        <taxon>eudicotyledons</taxon>
        <taxon>Gunneridae</taxon>
        <taxon>Pentapetalae</taxon>
        <taxon>rosids</taxon>
        <taxon>fabids</taxon>
        <taxon>Fagales</taxon>
        <taxon>Fagaceae</taxon>
        <taxon>Fagus</taxon>
    </lineage>
</organism>
<feature type="domain" description="Sulfotransferase" evidence="4">
    <location>
        <begin position="76"/>
        <end position="338"/>
    </location>
</feature>
<dbReference type="InterPro" id="IPR027417">
    <property type="entry name" value="P-loop_NTPase"/>
</dbReference>
<name>A0A2N9GIJ3_FAGSY</name>
<dbReference type="InterPro" id="IPR000863">
    <property type="entry name" value="Sulfotransferase_dom"/>
</dbReference>